<accession>X1E2J0</accession>
<reference evidence="1" key="1">
    <citation type="journal article" date="2014" name="Front. Microbiol.">
        <title>High frequency of phylogenetically diverse reductive dehalogenase-homologous genes in deep subseafloor sedimentary metagenomes.</title>
        <authorList>
            <person name="Kawai M."/>
            <person name="Futagami T."/>
            <person name="Toyoda A."/>
            <person name="Takaki Y."/>
            <person name="Nishi S."/>
            <person name="Hori S."/>
            <person name="Arai W."/>
            <person name="Tsubouchi T."/>
            <person name="Morono Y."/>
            <person name="Uchiyama I."/>
            <person name="Ito T."/>
            <person name="Fujiyama A."/>
            <person name="Inagaki F."/>
            <person name="Takami H."/>
        </authorList>
    </citation>
    <scope>NUCLEOTIDE SEQUENCE</scope>
    <source>
        <strain evidence="1">Expedition CK06-06</strain>
    </source>
</reference>
<protein>
    <submittedName>
        <fullName evidence="1">Uncharacterized protein</fullName>
    </submittedName>
</protein>
<feature type="non-terminal residue" evidence="1">
    <location>
        <position position="1"/>
    </location>
</feature>
<sequence length="34" mass="3985">FSPVKKFLKIEDNFNSSKIVENASRFNNDILKKI</sequence>
<gene>
    <name evidence="1" type="ORF">S03H2_05543</name>
</gene>
<comment type="caution">
    <text evidence="1">The sequence shown here is derived from an EMBL/GenBank/DDBJ whole genome shotgun (WGS) entry which is preliminary data.</text>
</comment>
<dbReference type="EMBL" id="BARU01002324">
    <property type="protein sequence ID" value="GAH26767.1"/>
    <property type="molecule type" value="Genomic_DNA"/>
</dbReference>
<proteinExistence type="predicted"/>
<evidence type="ECO:0000313" key="1">
    <source>
        <dbReference type="EMBL" id="GAH26767.1"/>
    </source>
</evidence>
<dbReference type="AlphaFoldDB" id="X1E2J0"/>
<organism evidence="1">
    <name type="scientific">marine sediment metagenome</name>
    <dbReference type="NCBI Taxonomy" id="412755"/>
    <lineage>
        <taxon>unclassified sequences</taxon>
        <taxon>metagenomes</taxon>
        <taxon>ecological metagenomes</taxon>
    </lineage>
</organism>
<name>X1E2J0_9ZZZZ</name>